<dbReference type="Proteomes" id="UP001459277">
    <property type="component" value="Unassembled WGS sequence"/>
</dbReference>
<dbReference type="PRINTS" id="PR00320">
    <property type="entry name" value="GPROTEINBRPT"/>
</dbReference>
<dbReference type="AlphaFoldDB" id="A0AAW2DF12"/>
<dbReference type="InterPro" id="IPR020472">
    <property type="entry name" value="WD40_PAC1"/>
</dbReference>
<dbReference type="InterPro" id="IPR044715">
    <property type="entry name" value="WDR86-like"/>
</dbReference>
<evidence type="ECO:0000256" key="5">
    <source>
        <dbReference type="ARBA" id="ARBA00022833"/>
    </source>
</evidence>
<protein>
    <recommendedName>
        <fullName evidence="9">C3H1-type domain-containing protein</fullName>
    </recommendedName>
</protein>
<keyword evidence="11" id="KW-1185">Reference proteome</keyword>
<feature type="compositionally biased region" description="Basic and acidic residues" evidence="8">
    <location>
        <begin position="139"/>
        <end position="151"/>
    </location>
</feature>
<feature type="domain" description="C3H1-type" evidence="9">
    <location>
        <begin position="185"/>
        <end position="212"/>
    </location>
</feature>
<evidence type="ECO:0000259" key="9">
    <source>
        <dbReference type="PROSITE" id="PS50103"/>
    </source>
</evidence>
<accession>A0AAW2DF12</accession>
<evidence type="ECO:0000313" key="10">
    <source>
        <dbReference type="EMBL" id="KAL0009042.1"/>
    </source>
</evidence>
<evidence type="ECO:0000256" key="2">
    <source>
        <dbReference type="ARBA" id="ARBA00022723"/>
    </source>
</evidence>
<name>A0AAW2DF12_9ROSI</name>
<evidence type="ECO:0000313" key="11">
    <source>
        <dbReference type="Proteomes" id="UP001459277"/>
    </source>
</evidence>
<comment type="caution">
    <text evidence="10">The sequence shown here is derived from an EMBL/GenBank/DDBJ whole genome shotgun (WGS) entry which is preliminary data.</text>
</comment>
<dbReference type="PROSITE" id="PS50294">
    <property type="entry name" value="WD_REPEATS_REGION"/>
    <property type="match status" value="2"/>
</dbReference>
<proteinExistence type="predicted"/>
<dbReference type="SUPFAM" id="SSF50978">
    <property type="entry name" value="WD40 repeat-like"/>
    <property type="match status" value="1"/>
</dbReference>
<keyword evidence="1 6" id="KW-0853">WD repeat</keyword>
<dbReference type="SMART" id="SM00356">
    <property type="entry name" value="ZnF_C3H1"/>
    <property type="match status" value="2"/>
</dbReference>
<organism evidence="10 11">
    <name type="scientific">Lithocarpus litseifolius</name>
    <dbReference type="NCBI Taxonomy" id="425828"/>
    <lineage>
        <taxon>Eukaryota</taxon>
        <taxon>Viridiplantae</taxon>
        <taxon>Streptophyta</taxon>
        <taxon>Embryophyta</taxon>
        <taxon>Tracheophyta</taxon>
        <taxon>Spermatophyta</taxon>
        <taxon>Magnoliopsida</taxon>
        <taxon>eudicotyledons</taxon>
        <taxon>Gunneridae</taxon>
        <taxon>Pentapetalae</taxon>
        <taxon>rosids</taxon>
        <taxon>fabids</taxon>
        <taxon>Fagales</taxon>
        <taxon>Fagaceae</taxon>
        <taxon>Lithocarpus</taxon>
    </lineage>
</organism>
<feature type="repeat" description="WD" evidence="6">
    <location>
        <begin position="223"/>
        <end position="264"/>
    </location>
</feature>
<dbReference type="PANTHER" id="PTHR44489:SF14">
    <property type="entry name" value="ZINC FINGER CCCH DOMAIN-CONTAINING PROTEIN 59-RELATED"/>
    <property type="match status" value="1"/>
</dbReference>
<dbReference type="SMART" id="SM00320">
    <property type="entry name" value="WD40"/>
    <property type="match status" value="5"/>
</dbReference>
<feature type="region of interest" description="Disordered" evidence="8">
    <location>
        <begin position="118"/>
        <end position="161"/>
    </location>
</feature>
<dbReference type="InterPro" id="IPR000571">
    <property type="entry name" value="Znf_CCCH"/>
</dbReference>
<feature type="zinc finger region" description="C3H1-type" evidence="7">
    <location>
        <begin position="185"/>
        <end position="212"/>
    </location>
</feature>
<evidence type="ECO:0000256" key="7">
    <source>
        <dbReference type="PROSITE-ProRule" id="PRU00723"/>
    </source>
</evidence>
<dbReference type="Gene3D" id="4.10.1000.10">
    <property type="entry name" value="Zinc finger, CCCH-type"/>
    <property type="match status" value="1"/>
</dbReference>
<evidence type="ECO:0000256" key="1">
    <source>
        <dbReference type="ARBA" id="ARBA00022574"/>
    </source>
</evidence>
<evidence type="ECO:0000256" key="4">
    <source>
        <dbReference type="ARBA" id="ARBA00022771"/>
    </source>
</evidence>
<dbReference type="Gene3D" id="2.130.10.10">
    <property type="entry name" value="YVTN repeat-like/Quinoprotein amine dehydrogenase"/>
    <property type="match status" value="2"/>
</dbReference>
<dbReference type="InterPro" id="IPR036322">
    <property type="entry name" value="WD40_repeat_dom_sf"/>
</dbReference>
<feature type="domain" description="C3H1-type" evidence="9">
    <location>
        <begin position="59"/>
        <end position="85"/>
    </location>
</feature>
<keyword evidence="3" id="KW-0677">Repeat</keyword>
<reference evidence="10 11" key="1">
    <citation type="submission" date="2024-01" db="EMBL/GenBank/DDBJ databases">
        <title>A telomere-to-telomere, gap-free genome of sweet tea (Lithocarpus litseifolius).</title>
        <authorList>
            <person name="Zhou J."/>
        </authorList>
    </citation>
    <scope>NUCLEOTIDE SEQUENCE [LARGE SCALE GENOMIC DNA]</scope>
    <source>
        <strain evidence="10">Zhou-2022a</strain>
        <tissue evidence="10">Leaf</tissue>
    </source>
</reference>
<gene>
    <name evidence="10" type="ORF">SO802_010544</name>
</gene>
<dbReference type="GO" id="GO:0008270">
    <property type="term" value="F:zinc ion binding"/>
    <property type="evidence" value="ECO:0007669"/>
    <property type="project" value="UniProtKB-KW"/>
</dbReference>
<dbReference type="PANTHER" id="PTHR44489">
    <property type="match status" value="1"/>
</dbReference>
<feature type="repeat" description="WD" evidence="6">
    <location>
        <begin position="345"/>
        <end position="385"/>
    </location>
</feature>
<feature type="zinc finger region" description="C3H1-type" evidence="7">
    <location>
        <begin position="59"/>
        <end position="85"/>
    </location>
</feature>
<feature type="compositionally biased region" description="Low complexity" evidence="8">
    <location>
        <begin position="152"/>
        <end position="161"/>
    </location>
</feature>
<dbReference type="Pfam" id="PF00400">
    <property type="entry name" value="WD40"/>
    <property type="match status" value="3"/>
</dbReference>
<dbReference type="InterPro" id="IPR015943">
    <property type="entry name" value="WD40/YVTN_repeat-like_dom_sf"/>
</dbReference>
<feature type="repeat" description="WD" evidence="6">
    <location>
        <begin position="386"/>
        <end position="415"/>
    </location>
</feature>
<evidence type="ECO:0000256" key="8">
    <source>
        <dbReference type="SAM" id="MobiDB-lite"/>
    </source>
</evidence>
<dbReference type="Pfam" id="PF14608">
    <property type="entry name" value="zf-CCCH_2"/>
    <property type="match status" value="1"/>
</dbReference>
<dbReference type="PROSITE" id="PS50082">
    <property type="entry name" value="WD_REPEATS_2"/>
    <property type="match status" value="3"/>
</dbReference>
<dbReference type="InterPro" id="IPR036855">
    <property type="entry name" value="Znf_CCCH_sf"/>
</dbReference>
<keyword evidence="5 7" id="KW-0862">Zinc</keyword>
<dbReference type="PROSITE" id="PS50103">
    <property type="entry name" value="ZF_C3H1"/>
    <property type="match status" value="2"/>
</dbReference>
<keyword evidence="2 7" id="KW-0479">Metal-binding</keyword>
<dbReference type="SUPFAM" id="SSF90229">
    <property type="entry name" value="CCCH zinc finger"/>
    <property type="match status" value="1"/>
</dbReference>
<keyword evidence="4 7" id="KW-0863">Zinc-finger</keyword>
<dbReference type="Pfam" id="PF18345">
    <property type="entry name" value="zf_CCCH_4"/>
    <property type="match status" value="1"/>
</dbReference>
<dbReference type="EMBL" id="JAZDWU010000003">
    <property type="protein sequence ID" value="KAL0009042.1"/>
    <property type="molecule type" value="Genomic_DNA"/>
</dbReference>
<sequence>MVFVFGCFALWNALFIGFLFLLFVAVYSMEIKTARRRPQGKESSVFDRLGAGRGGHLNNSSNKICKFWLSGRCLKNPCRFAHSETPDVASIHRHRQTPYYPHSSNALVSNAWRRAPRNSQNVQEKVVNHKSSENVPGKSKSDLEDIKKKSPESVSESSSECSVVENDSNLENVVEEKPLEHVPKKTAEMVCEFWVQGTCAYGDQCPYLHSWFHGDKFKRLAELQGHNKAVNGIALPLRCNKLCSGSSDGTIRLWDCHTGQCANVINLGGEVGSVCSEGPWLFVGMPNVVKVWNTESGAEYSLNGPVGQVNALKSVNDLLFAGDGVILAWKGTCKSNLTFQLAANLKGHTHGITSLVVGGGNRLYSGSKDHTIRVWDHEHWQCIMTLNGHDDVVKSLMCWDKYLFSGSLDCTIKVWASTDDGSLEVIYTHSEEQGILALTGMTDPDVKPILYCSCSDKSVHLYELPTFTDRGRLFANQEVQTLQIGPGGLFFTGDQTGLLTVYTWLAD</sequence>
<evidence type="ECO:0000256" key="3">
    <source>
        <dbReference type="ARBA" id="ARBA00022737"/>
    </source>
</evidence>
<dbReference type="InterPro" id="IPR001680">
    <property type="entry name" value="WD40_rpt"/>
</dbReference>
<evidence type="ECO:0000256" key="6">
    <source>
        <dbReference type="PROSITE-ProRule" id="PRU00221"/>
    </source>
</evidence>